<dbReference type="AlphaFoldDB" id="A0A9D2KVC6"/>
<sequence length="184" mass="21610">MKTMNLTFVCLLVSLLMGAGSVKAQDSGRDYSEERLRVRAEWMALNMAERYGLDENQVKELTEANVTWLKQRGETEPFRRFDGRRDYRRHHRQGHRAYRHGGCCGAPRHADYCCEAYCADGHHAPDCPYVDGRRAPLSKEEIEKFEAERKKAVEERRAARDAYEQSLQKIMTEEQYKAYTERRR</sequence>
<dbReference type="EMBL" id="DWZI01000037">
    <property type="protein sequence ID" value="HJA85953.1"/>
    <property type="molecule type" value="Genomic_DNA"/>
</dbReference>
<reference evidence="3" key="2">
    <citation type="submission" date="2021-04" db="EMBL/GenBank/DDBJ databases">
        <authorList>
            <person name="Gilroy R."/>
        </authorList>
    </citation>
    <scope>NUCLEOTIDE SEQUENCE</scope>
    <source>
        <strain evidence="3">ChiHjej12B11-9795</strain>
    </source>
</reference>
<dbReference type="Proteomes" id="UP000823862">
    <property type="component" value="Unassembled WGS sequence"/>
</dbReference>
<organism evidence="3 4">
    <name type="scientific">Candidatus Bacteroides avicola</name>
    <dbReference type="NCBI Taxonomy" id="2838468"/>
    <lineage>
        <taxon>Bacteria</taxon>
        <taxon>Pseudomonadati</taxon>
        <taxon>Bacteroidota</taxon>
        <taxon>Bacteroidia</taxon>
        <taxon>Bacteroidales</taxon>
        <taxon>Bacteroidaceae</taxon>
        <taxon>Bacteroides</taxon>
    </lineage>
</organism>
<feature type="coiled-coil region" evidence="1">
    <location>
        <begin position="135"/>
        <end position="162"/>
    </location>
</feature>
<comment type="caution">
    <text evidence="3">The sequence shown here is derived from an EMBL/GenBank/DDBJ whole genome shotgun (WGS) entry which is preliminary data.</text>
</comment>
<keyword evidence="2" id="KW-0732">Signal</keyword>
<evidence type="ECO:0000313" key="3">
    <source>
        <dbReference type="EMBL" id="HJA85953.1"/>
    </source>
</evidence>
<evidence type="ECO:0000256" key="2">
    <source>
        <dbReference type="SAM" id="SignalP"/>
    </source>
</evidence>
<keyword evidence="1" id="KW-0175">Coiled coil</keyword>
<feature type="chain" id="PRO_5039329311" evidence="2">
    <location>
        <begin position="25"/>
        <end position="184"/>
    </location>
</feature>
<proteinExistence type="predicted"/>
<reference evidence="3" key="1">
    <citation type="journal article" date="2021" name="PeerJ">
        <title>Extensive microbial diversity within the chicken gut microbiome revealed by metagenomics and culture.</title>
        <authorList>
            <person name="Gilroy R."/>
            <person name="Ravi A."/>
            <person name="Getino M."/>
            <person name="Pursley I."/>
            <person name="Horton D.L."/>
            <person name="Alikhan N.F."/>
            <person name="Baker D."/>
            <person name="Gharbi K."/>
            <person name="Hall N."/>
            <person name="Watson M."/>
            <person name="Adriaenssens E.M."/>
            <person name="Foster-Nyarko E."/>
            <person name="Jarju S."/>
            <person name="Secka A."/>
            <person name="Antonio M."/>
            <person name="Oren A."/>
            <person name="Chaudhuri R.R."/>
            <person name="La Ragione R."/>
            <person name="Hildebrand F."/>
            <person name="Pallen M.J."/>
        </authorList>
    </citation>
    <scope>NUCLEOTIDE SEQUENCE</scope>
    <source>
        <strain evidence="3">ChiHjej12B11-9795</strain>
    </source>
</reference>
<evidence type="ECO:0000256" key="1">
    <source>
        <dbReference type="SAM" id="Coils"/>
    </source>
</evidence>
<name>A0A9D2KVC6_9BACE</name>
<gene>
    <name evidence="3" type="ORF">H9950_07155</name>
</gene>
<protein>
    <submittedName>
        <fullName evidence="3">DUF4890 domain-containing protein</fullName>
    </submittedName>
</protein>
<feature type="signal peptide" evidence="2">
    <location>
        <begin position="1"/>
        <end position="24"/>
    </location>
</feature>
<accession>A0A9D2KVC6</accession>
<evidence type="ECO:0000313" key="4">
    <source>
        <dbReference type="Proteomes" id="UP000823862"/>
    </source>
</evidence>